<comment type="caution">
    <text evidence="3">The sequence shown here is derived from an EMBL/GenBank/DDBJ whole genome shotgun (WGS) entry which is preliminary data.</text>
</comment>
<proteinExistence type="predicted"/>
<name>A0A0C2N4U7_THEKT</name>
<keyword evidence="4" id="KW-1185">Reference proteome</keyword>
<feature type="signal peptide" evidence="2">
    <location>
        <begin position="1"/>
        <end position="20"/>
    </location>
</feature>
<protein>
    <recommendedName>
        <fullName evidence="5">ZP domain-containing protein</fullName>
    </recommendedName>
</protein>
<dbReference type="Proteomes" id="UP000031668">
    <property type="component" value="Unassembled WGS sequence"/>
</dbReference>
<feature type="chain" id="PRO_5002164798" description="ZP domain-containing protein" evidence="2">
    <location>
        <begin position="21"/>
        <end position="265"/>
    </location>
</feature>
<feature type="transmembrane region" description="Helical" evidence="1">
    <location>
        <begin position="222"/>
        <end position="242"/>
    </location>
</feature>
<keyword evidence="2" id="KW-0732">Signal</keyword>
<evidence type="ECO:0000256" key="2">
    <source>
        <dbReference type="SAM" id="SignalP"/>
    </source>
</evidence>
<keyword evidence="1" id="KW-1133">Transmembrane helix</keyword>
<sequence>MYVSILSLFATVSFIHRAETRQPQATTYNISLEDTKIYIELSATMRYLSSENQLARLFNTDIKNFTLDASEFFLKLESDETNSWFEMKCQTLDSENEIELIRCNISVQTKPTDLLHNYQLNNTYRFNKNTKYEFSELKLKLHQPNIYDFEFTIFKILIRHSCYSQTCEKQYSTYTPINGDPFSKNLVYPCVTDYAILSDETDVLRHNNQIECISKKSSSSRIILVIVFACMTVLECIIILVISIRWFTMKETPEVQDKTQCIEIK</sequence>
<reference evidence="3 4" key="1">
    <citation type="journal article" date="2014" name="Genome Biol. Evol.">
        <title>The genome of the myxosporean Thelohanellus kitauei shows adaptations to nutrient acquisition within its fish host.</title>
        <authorList>
            <person name="Yang Y."/>
            <person name="Xiong J."/>
            <person name="Zhou Z."/>
            <person name="Huo F."/>
            <person name="Miao W."/>
            <person name="Ran C."/>
            <person name="Liu Y."/>
            <person name="Zhang J."/>
            <person name="Feng J."/>
            <person name="Wang M."/>
            <person name="Wang M."/>
            <person name="Wang L."/>
            <person name="Yao B."/>
        </authorList>
    </citation>
    <scope>NUCLEOTIDE SEQUENCE [LARGE SCALE GENOMIC DNA]</scope>
    <source>
        <strain evidence="3">Wuqing</strain>
    </source>
</reference>
<gene>
    <name evidence="3" type="ORF">RF11_03836</name>
</gene>
<evidence type="ECO:0008006" key="5">
    <source>
        <dbReference type="Google" id="ProtNLM"/>
    </source>
</evidence>
<accession>A0A0C2N4U7</accession>
<evidence type="ECO:0000256" key="1">
    <source>
        <dbReference type="SAM" id="Phobius"/>
    </source>
</evidence>
<evidence type="ECO:0000313" key="4">
    <source>
        <dbReference type="Proteomes" id="UP000031668"/>
    </source>
</evidence>
<organism evidence="3 4">
    <name type="scientific">Thelohanellus kitauei</name>
    <name type="common">Myxosporean</name>
    <dbReference type="NCBI Taxonomy" id="669202"/>
    <lineage>
        <taxon>Eukaryota</taxon>
        <taxon>Metazoa</taxon>
        <taxon>Cnidaria</taxon>
        <taxon>Myxozoa</taxon>
        <taxon>Myxosporea</taxon>
        <taxon>Bivalvulida</taxon>
        <taxon>Platysporina</taxon>
        <taxon>Myxobolidae</taxon>
        <taxon>Thelohanellus</taxon>
    </lineage>
</organism>
<keyword evidence="1" id="KW-0472">Membrane</keyword>
<evidence type="ECO:0000313" key="3">
    <source>
        <dbReference type="EMBL" id="KII68927.1"/>
    </source>
</evidence>
<keyword evidence="1" id="KW-0812">Transmembrane</keyword>
<dbReference type="EMBL" id="JWZT01002668">
    <property type="protein sequence ID" value="KII68927.1"/>
    <property type="molecule type" value="Genomic_DNA"/>
</dbReference>
<dbReference type="AlphaFoldDB" id="A0A0C2N4U7"/>